<dbReference type="AlphaFoldDB" id="A0A0E3YG96"/>
<sequence>MPQGRTIGEAASVVAPLHVRESRKAMSQFDLFGTPPDDPSPGGRAWQIHGKSAASTSPAAPVSAASSEHRRPSRGGVGAADLPPEVQALGEQLPGNIRLGTSSWSFPGWKGIVWDDDYSDTKLSRQGLTAYASHPVLRCVGIDRSFYKPMSIVEYQKYAEQVPKDFRFLVKAPSVVTDAVVRGEKGEGLSANPCFLDARIATEQFVAPCLAGLGPKAGVMVFQVSPLPTELLRDIPTLIQRIESFFSALPPLPQGETLPDGTAAPGPCYALEIRDGALLTPRLMRTLGQLGVRYCIGLHARMPHVERQAAALALLDEMGAGPLVVRWNLNSGHKYEQAKAKYAPFDKIVDPDPTTRDVLAALATHYALAGHPVYVIVNNKAEGSSPLSCKALAERISELARSSADTAAD</sequence>
<reference evidence="2" key="1">
    <citation type="submission" date="2016-06" db="EMBL/GenBank/DDBJ databases">
        <title>Pandoraea oxalativorans DSM 23570 Genome Sequencing.</title>
        <authorList>
            <person name="Ee R."/>
            <person name="Lim Y.-L."/>
            <person name="Yong D."/>
            <person name="Yin W.-F."/>
            <person name="Chan K.-G."/>
        </authorList>
    </citation>
    <scope>NUCLEOTIDE SEQUENCE</scope>
    <source>
        <strain evidence="2">DSM 23570</strain>
    </source>
</reference>
<evidence type="ECO:0000313" key="2">
    <source>
        <dbReference type="EMBL" id="AKC71637.1"/>
    </source>
</evidence>
<feature type="compositionally biased region" description="Low complexity" evidence="1">
    <location>
        <begin position="52"/>
        <end position="66"/>
    </location>
</feature>
<dbReference type="PANTHER" id="PTHR30348">
    <property type="entry name" value="UNCHARACTERIZED PROTEIN YECE"/>
    <property type="match status" value="1"/>
</dbReference>
<dbReference type="EMBL" id="CP011253">
    <property type="protein sequence ID" value="AKC71637.1"/>
    <property type="molecule type" value="Genomic_DNA"/>
</dbReference>
<accession>A0A0E3YG96</accession>
<proteinExistence type="predicted"/>
<name>A0A0E3YG96_9BURK</name>
<dbReference type="InterPro" id="IPR002763">
    <property type="entry name" value="DUF72"/>
</dbReference>
<dbReference type="PANTHER" id="PTHR30348:SF4">
    <property type="entry name" value="DUF72 DOMAIN-CONTAINING PROTEIN"/>
    <property type="match status" value="1"/>
</dbReference>
<evidence type="ECO:0000313" key="3">
    <source>
        <dbReference type="Proteomes" id="UP000035050"/>
    </source>
</evidence>
<dbReference type="PATRIC" id="fig|573737.6.peg.279"/>
<dbReference type="RefSeq" id="WP_046292744.1">
    <property type="nucleotide sequence ID" value="NZ_CP011253.3"/>
</dbReference>
<evidence type="ECO:0008006" key="4">
    <source>
        <dbReference type="Google" id="ProtNLM"/>
    </source>
</evidence>
<organism evidence="2 3">
    <name type="scientific">Pandoraea oxalativorans</name>
    <dbReference type="NCBI Taxonomy" id="573737"/>
    <lineage>
        <taxon>Bacteria</taxon>
        <taxon>Pseudomonadati</taxon>
        <taxon>Pseudomonadota</taxon>
        <taxon>Betaproteobacteria</taxon>
        <taxon>Burkholderiales</taxon>
        <taxon>Burkholderiaceae</taxon>
        <taxon>Pandoraea</taxon>
    </lineage>
</organism>
<dbReference type="Pfam" id="PF01904">
    <property type="entry name" value="DUF72"/>
    <property type="match status" value="1"/>
</dbReference>
<evidence type="ECO:0000256" key="1">
    <source>
        <dbReference type="SAM" id="MobiDB-lite"/>
    </source>
</evidence>
<keyword evidence="3" id="KW-1185">Reference proteome</keyword>
<protein>
    <recommendedName>
        <fullName evidence="4">DUF72 domain-containing protein</fullName>
    </recommendedName>
</protein>
<dbReference type="KEGG" id="pox:MB84_22560"/>
<gene>
    <name evidence="2" type="ORF">MB84_22560</name>
</gene>
<dbReference type="InterPro" id="IPR036520">
    <property type="entry name" value="UPF0759_sf"/>
</dbReference>
<dbReference type="Proteomes" id="UP000035050">
    <property type="component" value="Chromosome"/>
</dbReference>
<feature type="region of interest" description="Disordered" evidence="1">
    <location>
        <begin position="26"/>
        <end position="82"/>
    </location>
</feature>
<dbReference type="Gene3D" id="3.20.20.410">
    <property type="entry name" value="Protein of unknown function UPF0759"/>
    <property type="match status" value="1"/>
</dbReference>
<dbReference type="HOGENOM" id="CLU_046654_0_0_4"/>
<dbReference type="SUPFAM" id="SSF117396">
    <property type="entry name" value="TM1631-like"/>
    <property type="match status" value="1"/>
</dbReference>